<comment type="caution">
    <text evidence="1">The sequence shown here is derived from an EMBL/GenBank/DDBJ whole genome shotgun (WGS) entry which is preliminary data.</text>
</comment>
<name>A0A8S9KFL0_BRACR</name>
<organism evidence="1">
    <name type="scientific">Brassica cretica</name>
    <name type="common">Mustard</name>
    <dbReference type="NCBI Taxonomy" id="69181"/>
    <lineage>
        <taxon>Eukaryota</taxon>
        <taxon>Viridiplantae</taxon>
        <taxon>Streptophyta</taxon>
        <taxon>Embryophyta</taxon>
        <taxon>Tracheophyta</taxon>
        <taxon>Spermatophyta</taxon>
        <taxon>Magnoliopsida</taxon>
        <taxon>eudicotyledons</taxon>
        <taxon>Gunneridae</taxon>
        <taxon>Pentapetalae</taxon>
        <taxon>rosids</taxon>
        <taxon>malvids</taxon>
        <taxon>Brassicales</taxon>
        <taxon>Brassicaceae</taxon>
        <taxon>Brassiceae</taxon>
        <taxon>Brassica</taxon>
    </lineage>
</organism>
<dbReference type="EMBL" id="QGKY02000164">
    <property type="protein sequence ID" value="KAF2593524.1"/>
    <property type="molecule type" value="Genomic_DNA"/>
</dbReference>
<reference evidence="1" key="1">
    <citation type="submission" date="2019-12" db="EMBL/GenBank/DDBJ databases">
        <title>Genome sequencing and annotation of Brassica cretica.</title>
        <authorList>
            <person name="Studholme D.J."/>
            <person name="Sarris P.F."/>
        </authorList>
    </citation>
    <scope>NUCLEOTIDE SEQUENCE</scope>
    <source>
        <strain evidence="1">PFS-102/07</strain>
        <tissue evidence="1">Leaf</tissue>
    </source>
</reference>
<gene>
    <name evidence="1" type="ORF">F2Q70_00043470</name>
</gene>
<protein>
    <submittedName>
        <fullName evidence="1">Uncharacterized protein</fullName>
    </submittedName>
</protein>
<evidence type="ECO:0000313" key="1">
    <source>
        <dbReference type="EMBL" id="KAF2593524.1"/>
    </source>
</evidence>
<proteinExistence type="predicted"/>
<accession>A0A8S9KFL0</accession>
<dbReference type="AlphaFoldDB" id="A0A8S9KFL0"/>
<sequence length="175" mass="18838">MGCKDELSDNELVSCFPPTFRLDGTREIIIPTKGSPYKKSSTVLAPSFTNAKSTPCPKLACSSSVRTILQVMEDVPSNIIMNEGSNMVDDTIVLTQEVQHSSNVHGSPYKKSSTVLAPSFPDAKSTPCPKLACSSSVRTTPQVMEDVPSNIVMNDGIVLSVNDPSNMTSFTSEYI</sequence>